<organism evidence="3 4">
    <name type="scientific">Nesterenkonia alkaliphila</name>
    <dbReference type="NCBI Taxonomy" id="1463631"/>
    <lineage>
        <taxon>Bacteria</taxon>
        <taxon>Bacillati</taxon>
        <taxon>Actinomycetota</taxon>
        <taxon>Actinomycetes</taxon>
        <taxon>Micrococcales</taxon>
        <taxon>Micrococcaceae</taxon>
        <taxon>Nesterenkonia</taxon>
    </lineage>
</organism>
<dbReference type="InterPro" id="IPR032856">
    <property type="entry name" value="GDE_N_bis"/>
</dbReference>
<accession>A0A7K1ULN9</accession>
<feature type="domain" description="Putative glycogen debranching enzyme N-terminal" evidence="1">
    <location>
        <begin position="26"/>
        <end position="206"/>
    </location>
</feature>
<gene>
    <name evidence="3" type="ORF">GNZ21_13465</name>
</gene>
<sequence length="709" mass="76475">MGSESHADVRPTGLPAVSLPQTQVTLVEGSTFCVSGVHGDVQPGRAEGLFVRDTRVISHWELRIDGEPLEALTVIPGEPFEQRFISRAPARAGLVEPTLIVERRRLVGQGMREDITVRNYGAEAAGIHLTLTADADFADLFQVKERGTGAVGSVTHTQAGNDLLFRAERGGEHRGVRVTAAGAIASPHTLTYRAVVPPHGEWSTTVNVHPSASGRELDIAFPAGQAVEAAQPARRMHSWRERTPRIEVANTVLASALRTSEQDLGALRITDPDHPEDDVVAAGAPWFMALFGRDSLLTSWMVLPFAPSLVLGTLTTLARLQGGRGNPMTEEEPGKILHEVRHGADLSLALGGDSVYYGSIDSTPLFLMLTGRALRWGTPPEELLPLQQAVRAAAQWLVRSGDRDGDGFLEYQRSSDRGLANQGWKDSHDSIATSAGRQAVTPIALAEVQGYAYAAYLAVAELEEAWGHPEQGQGWRRRAAELKERFHTAFWMPQHSFYALALDGHKNQVDALSSNIGHCLWTGIVDEDHAGKVVDRLISADLFSGFGIRTRSASSAIFNPASYHNGSVWPHDTVLGAAGMARYGFREAALTVLTALTDALEAFGGRLPELFCGFSRADMPIPVPYPTSCSPQAWAAAVPYEMLRIALDLEVDVLAGRVDAAPAPALFGTLSVHGISLGAHGWLDVVADQQNIRLEGLPERFRGPLPATL</sequence>
<reference evidence="3 4" key="1">
    <citation type="submission" date="2019-12" db="EMBL/GenBank/DDBJ databases">
        <title>Nesterenkonia muleiensis sp. nov., a novel actinobacterium isolated from sap of Populus euphratica.</title>
        <authorList>
            <person name="Wang R."/>
        </authorList>
    </citation>
    <scope>NUCLEOTIDE SEQUENCE [LARGE SCALE GENOMIC DNA]</scope>
    <source>
        <strain evidence="3 4">F10</strain>
    </source>
</reference>
<dbReference type="OrthoDB" id="9759959at2"/>
<evidence type="ECO:0000313" key="3">
    <source>
        <dbReference type="EMBL" id="MVT27346.1"/>
    </source>
</evidence>
<name>A0A7K1ULN9_9MICC</name>
<proteinExistence type="predicted"/>
<dbReference type="Gene3D" id="1.50.10.10">
    <property type="match status" value="1"/>
</dbReference>
<evidence type="ECO:0000313" key="4">
    <source>
        <dbReference type="Proteomes" id="UP000460157"/>
    </source>
</evidence>
<evidence type="ECO:0000259" key="1">
    <source>
        <dbReference type="Pfam" id="PF14742"/>
    </source>
</evidence>
<feature type="domain" description="Mannosylglycerate hydrolase MGH1-like glycoside hydrolase" evidence="2">
    <location>
        <begin position="438"/>
        <end position="601"/>
    </location>
</feature>
<dbReference type="GO" id="GO:0005975">
    <property type="term" value="P:carbohydrate metabolic process"/>
    <property type="evidence" value="ECO:0007669"/>
    <property type="project" value="InterPro"/>
</dbReference>
<dbReference type="RefSeq" id="WP_157325197.1">
    <property type="nucleotide sequence ID" value="NZ_BMFX01000003.1"/>
</dbReference>
<dbReference type="InterPro" id="IPR054491">
    <property type="entry name" value="MGH1-like_GH"/>
</dbReference>
<dbReference type="AlphaFoldDB" id="A0A7K1ULN9"/>
<dbReference type="InterPro" id="IPR008928">
    <property type="entry name" value="6-hairpin_glycosidase_sf"/>
</dbReference>
<dbReference type="EMBL" id="WRPM01000097">
    <property type="protein sequence ID" value="MVT27346.1"/>
    <property type="molecule type" value="Genomic_DNA"/>
</dbReference>
<protein>
    <submittedName>
        <fullName evidence="3">Amylo-alpha-1,6-glucosidase</fullName>
    </submittedName>
</protein>
<dbReference type="Pfam" id="PF22422">
    <property type="entry name" value="MGH1-like_GH"/>
    <property type="match status" value="1"/>
</dbReference>
<keyword evidence="4" id="KW-1185">Reference proteome</keyword>
<dbReference type="Proteomes" id="UP000460157">
    <property type="component" value="Unassembled WGS sequence"/>
</dbReference>
<evidence type="ECO:0000259" key="2">
    <source>
        <dbReference type="Pfam" id="PF22422"/>
    </source>
</evidence>
<dbReference type="InterPro" id="IPR012341">
    <property type="entry name" value="6hp_glycosidase-like_sf"/>
</dbReference>
<comment type="caution">
    <text evidence="3">The sequence shown here is derived from an EMBL/GenBank/DDBJ whole genome shotgun (WGS) entry which is preliminary data.</text>
</comment>
<dbReference type="SUPFAM" id="SSF48208">
    <property type="entry name" value="Six-hairpin glycosidases"/>
    <property type="match status" value="1"/>
</dbReference>
<dbReference type="Pfam" id="PF14742">
    <property type="entry name" value="GDE_N_bis"/>
    <property type="match status" value="1"/>
</dbReference>